<dbReference type="Proteomes" id="UP000265509">
    <property type="component" value="Unassembled WGS sequence"/>
</dbReference>
<gene>
    <name evidence="2" type="ORF">DWB85_18385</name>
</gene>
<dbReference type="OrthoDB" id="5725896at2"/>
<feature type="signal peptide" evidence="1">
    <location>
        <begin position="1"/>
        <end position="25"/>
    </location>
</feature>
<evidence type="ECO:0000313" key="2">
    <source>
        <dbReference type="EMBL" id="RLQ20286.1"/>
    </source>
</evidence>
<keyword evidence="1" id="KW-0732">Signal</keyword>
<evidence type="ECO:0000313" key="3">
    <source>
        <dbReference type="Proteomes" id="UP000265509"/>
    </source>
</evidence>
<dbReference type="AlphaFoldDB" id="A0A3L7DT95"/>
<dbReference type="RefSeq" id="WP_117957449.1">
    <property type="nucleotide sequence ID" value="NZ_QRAN01000033.1"/>
</dbReference>
<accession>A0A3L7DT95</accession>
<dbReference type="EMBL" id="QRAN01000033">
    <property type="protein sequence ID" value="RLQ20286.1"/>
    <property type="molecule type" value="Genomic_DNA"/>
</dbReference>
<protein>
    <recommendedName>
        <fullName evidence="4">NIPSNAP protein</fullName>
    </recommendedName>
</protein>
<proteinExistence type="predicted"/>
<comment type="caution">
    <text evidence="2">The sequence shown here is derived from an EMBL/GenBank/DDBJ whole genome shotgun (WGS) entry which is preliminary data.</text>
</comment>
<organism evidence="2 3">
    <name type="scientific">Seongchinamella sediminis</name>
    <dbReference type="NCBI Taxonomy" id="2283635"/>
    <lineage>
        <taxon>Bacteria</taxon>
        <taxon>Pseudomonadati</taxon>
        <taxon>Pseudomonadota</taxon>
        <taxon>Gammaproteobacteria</taxon>
        <taxon>Cellvibrionales</taxon>
        <taxon>Halieaceae</taxon>
        <taxon>Seongchinamella</taxon>
    </lineage>
</organism>
<reference evidence="2 3" key="1">
    <citation type="submission" date="2018-07" db="EMBL/GenBank/DDBJ databases">
        <title>Halioglobus sp. genome submission.</title>
        <authorList>
            <person name="Ye M.-Q."/>
            <person name="Du Z.-J."/>
        </authorList>
    </citation>
    <scope>NUCLEOTIDE SEQUENCE [LARGE SCALE GENOMIC DNA]</scope>
    <source>
        <strain evidence="2 3">U0301</strain>
    </source>
</reference>
<feature type="chain" id="PRO_5018003332" description="NIPSNAP protein" evidence="1">
    <location>
        <begin position="26"/>
        <end position="253"/>
    </location>
</feature>
<evidence type="ECO:0000256" key="1">
    <source>
        <dbReference type="SAM" id="SignalP"/>
    </source>
</evidence>
<sequence>MNKLLFVAVVIVFVAALNYGHSASAQEGQVKAAPVDFRACTFREGKDMEDLDTVSAKFRSYANKHDFNYAAWTLVPQFQSAVPYDVGWLGAWPDNEAFGISMEKWMTTGKELAVEFDEVMDCGSRHELALWVPVTAADSSPEEGILMISRCALGEGKSESDAFAAHIKFGNYMRGLGSMASSWLFYPTMGASNIDYDYYHAVAFYRYSDLGAAMELYANGGGYQKREEVLAPVTDCAAPIVFDARSVRAFDER</sequence>
<keyword evidence="3" id="KW-1185">Reference proteome</keyword>
<evidence type="ECO:0008006" key="4">
    <source>
        <dbReference type="Google" id="ProtNLM"/>
    </source>
</evidence>
<name>A0A3L7DT95_9GAMM</name>